<keyword evidence="4" id="KW-1185">Reference proteome</keyword>
<dbReference type="RefSeq" id="WP_189177596.1">
    <property type="nucleotide sequence ID" value="NZ_BMNG01000026.1"/>
</dbReference>
<keyword evidence="2" id="KW-1133">Transmembrane helix</keyword>
<gene>
    <name evidence="3" type="ORF">GCM10012286_79890</name>
</gene>
<accession>A0ABQ2MUL4</accession>
<name>A0ABQ2MUL4_9ACTN</name>
<evidence type="ECO:0000256" key="2">
    <source>
        <dbReference type="SAM" id="Phobius"/>
    </source>
</evidence>
<evidence type="ECO:0000313" key="4">
    <source>
        <dbReference type="Proteomes" id="UP000656881"/>
    </source>
</evidence>
<dbReference type="Proteomes" id="UP000656881">
    <property type="component" value="Unassembled WGS sequence"/>
</dbReference>
<sequence length="107" mass="10817">MNTTTLAAEFSDIGDNLFDVGTSWATQGLKLGLLAIVVITIIRKFSLKAGIGALIGLVVATGIYNGRNDLSEAFTNELLSVGAPAVHAPQYPGTDPGAASSAGGGRA</sequence>
<evidence type="ECO:0000313" key="3">
    <source>
        <dbReference type="EMBL" id="GGO59086.1"/>
    </source>
</evidence>
<proteinExistence type="predicted"/>
<organism evidence="3 4">
    <name type="scientific">Streptomyces lasiicapitis</name>
    <dbReference type="NCBI Taxonomy" id="1923961"/>
    <lineage>
        <taxon>Bacteria</taxon>
        <taxon>Bacillati</taxon>
        <taxon>Actinomycetota</taxon>
        <taxon>Actinomycetes</taxon>
        <taxon>Kitasatosporales</taxon>
        <taxon>Streptomycetaceae</taxon>
        <taxon>Streptomyces</taxon>
    </lineage>
</organism>
<reference evidence="4" key="1">
    <citation type="journal article" date="2019" name="Int. J. Syst. Evol. Microbiol.">
        <title>The Global Catalogue of Microorganisms (GCM) 10K type strain sequencing project: providing services to taxonomists for standard genome sequencing and annotation.</title>
        <authorList>
            <consortium name="The Broad Institute Genomics Platform"/>
            <consortium name="The Broad Institute Genome Sequencing Center for Infectious Disease"/>
            <person name="Wu L."/>
            <person name="Ma J."/>
        </authorList>
    </citation>
    <scope>NUCLEOTIDE SEQUENCE [LARGE SCALE GENOMIC DNA]</scope>
    <source>
        <strain evidence="4">CGMCC 4.7349</strain>
    </source>
</reference>
<keyword evidence="2" id="KW-0812">Transmembrane</keyword>
<keyword evidence="2" id="KW-0472">Membrane</keyword>
<protein>
    <submittedName>
        <fullName evidence="3">Uncharacterized protein</fullName>
    </submittedName>
</protein>
<feature type="region of interest" description="Disordered" evidence="1">
    <location>
        <begin position="87"/>
        <end position="107"/>
    </location>
</feature>
<evidence type="ECO:0000256" key="1">
    <source>
        <dbReference type="SAM" id="MobiDB-lite"/>
    </source>
</evidence>
<dbReference type="EMBL" id="BMNG01000026">
    <property type="protein sequence ID" value="GGO59086.1"/>
    <property type="molecule type" value="Genomic_DNA"/>
</dbReference>
<comment type="caution">
    <text evidence="3">The sequence shown here is derived from an EMBL/GenBank/DDBJ whole genome shotgun (WGS) entry which is preliminary data.</text>
</comment>
<feature type="transmembrane region" description="Helical" evidence="2">
    <location>
        <begin position="49"/>
        <end position="66"/>
    </location>
</feature>
<feature type="transmembrane region" description="Helical" evidence="2">
    <location>
        <begin position="24"/>
        <end position="42"/>
    </location>
</feature>